<protein>
    <submittedName>
        <fullName evidence="1">Uncharacterized protein</fullName>
    </submittedName>
</protein>
<organism evidence="1 2">
    <name type="scientific">Staphylococcus caprae</name>
    <dbReference type="NCBI Taxonomy" id="29380"/>
    <lineage>
        <taxon>Bacteria</taxon>
        <taxon>Bacillati</taxon>
        <taxon>Bacillota</taxon>
        <taxon>Bacilli</taxon>
        <taxon>Bacillales</taxon>
        <taxon>Staphylococcaceae</taxon>
        <taxon>Staphylococcus</taxon>
    </lineage>
</organism>
<name>A0ABM7FRW2_9STAP</name>
<reference evidence="1 2" key="1">
    <citation type="submission" date="2018-05" db="EMBL/GenBank/DDBJ databases">
        <title>Complete genome sequencing of three human clinical isolates of Staphylococcus caprae reveals virulence factors similar to those of S. epidermidis and S. capitis.</title>
        <authorList>
            <person name="Watanabe S."/>
            <person name="Cui L."/>
        </authorList>
    </citation>
    <scope>NUCLEOTIDE SEQUENCE [LARGE SCALE GENOMIC DNA]</scope>
    <source>
        <strain evidence="1 2">JMUB590</strain>
    </source>
</reference>
<keyword evidence="2" id="KW-1185">Reference proteome</keyword>
<evidence type="ECO:0000313" key="1">
    <source>
        <dbReference type="EMBL" id="BBD93524.1"/>
    </source>
</evidence>
<accession>A0ABM7FRW2</accession>
<evidence type="ECO:0000313" key="2">
    <source>
        <dbReference type="Proteomes" id="UP000274772"/>
    </source>
</evidence>
<proteinExistence type="predicted"/>
<dbReference type="Proteomes" id="UP000274772">
    <property type="component" value="Chromosome"/>
</dbReference>
<sequence>MAFLFNFRNKIELSTTIQLSLSRKSTIQILHYKLILYLNCYALLRLIHHLYTRFYNYAMLEVRYNKSLGVHVAC</sequence>
<gene>
    <name evidence="1" type="ORF">JMUB590_2487</name>
</gene>
<dbReference type="EMBL" id="AP018586">
    <property type="protein sequence ID" value="BBD93524.1"/>
    <property type="molecule type" value="Genomic_DNA"/>
</dbReference>